<name>A0ABQ7BQJ7_BRACR</name>
<organism evidence="3 4">
    <name type="scientific">Brassica cretica</name>
    <name type="common">Mustard</name>
    <dbReference type="NCBI Taxonomy" id="69181"/>
    <lineage>
        <taxon>Eukaryota</taxon>
        <taxon>Viridiplantae</taxon>
        <taxon>Streptophyta</taxon>
        <taxon>Embryophyta</taxon>
        <taxon>Tracheophyta</taxon>
        <taxon>Spermatophyta</taxon>
        <taxon>Magnoliopsida</taxon>
        <taxon>eudicotyledons</taxon>
        <taxon>Gunneridae</taxon>
        <taxon>Pentapetalae</taxon>
        <taxon>rosids</taxon>
        <taxon>malvids</taxon>
        <taxon>Brassicales</taxon>
        <taxon>Brassicaceae</taxon>
        <taxon>Brassiceae</taxon>
        <taxon>Brassica</taxon>
    </lineage>
</organism>
<dbReference type="InterPro" id="IPR003871">
    <property type="entry name" value="RFA1B/D_OB_1st"/>
</dbReference>
<dbReference type="PANTHER" id="PTHR47165">
    <property type="entry name" value="OS03G0429900 PROTEIN"/>
    <property type="match status" value="1"/>
</dbReference>
<dbReference type="Pfam" id="PF02721">
    <property type="entry name" value="DUF223"/>
    <property type="match status" value="1"/>
</dbReference>
<dbReference type="CDD" id="cd04481">
    <property type="entry name" value="RPA1_DBD_B_like"/>
    <property type="match status" value="1"/>
</dbReference>
<feature type="region of interest" description="Disordered" evidence="1">
    <location>
        <begin position="760"/>
        <end position="782"/>
    </location>
</feature>
<reference evidence="3 4" key="1">
    <citation type="journal article" date="2020" name="BMC Genomics">
        <title>Intraspecific diversification of the crop wild relative Brassica cretica Lam. using demographic model selection.</title>
        <authorList>
            <person name="Kioukis A."/>
            <person name="Michalopoulou V.A."/>
            <person name="Briers L."/>
            <person name="Pirintsos S."/>
            <person name="Studholme D.J."/>
            <person name="Pavlidis P."/>
            <person name="Sarris P.F."/>
        </authorList>
    </citation>
    <scope>NUCLEOTIDE SEQUENCE [LARGE SCALE GENOMIC DNA]</scope>
    <source>
        <strain evidence="4">cv. PFS-1207/04</strain>
    </source>
</reference>
<gene>
    <name evidence="3" type="ORF">DY000_02064395</name>
</gene>
<protein>
    <recommendedName>
        <fullName evidence="2">Replication protein A 70 kDa DNA-binding subunit B/D first OB fold domain-containing protein</fullName>
    </recommendedName>
</protein>
<dbReference type="Gene3D" id="2.40.50.140">
    <property type="entry name" value="Nucleic acid-binding proteins"/>
    <property type="match status" value="3"/>
</dbReference>
<feature type="domain" description="Replication protein A 70 kDa DNA-binding subunit B/D first OB fold" evidence="2">
    <location>
        <begin position="6"/>
        <end position="105"/>
    </location>
</feature>
<evidence type="ECO:0000259" key="2">
    <source>
        <dbReference type="Pfam" id="PF02721"/>
    </source>
</evidence>
<accession>A0ABQ7BQJ7</accession>
<feature type="compositionally biased region" description="Basic and acidic residues" evidence="1">
    <location>
        <begin position="771"/>
        <end position="782"/>
    </location>
</feature>
<dbReference type="CDD" id="cd04480">
    <property type="entry name" value="RPA1_DBD_A_like"/>
    <property type="match status" value="1"/>
</dbReference>
<feature type="region of interest" description="Disordered" evidence="1">
    <location>
        <begin position="418"/>
        <end position="510"/>
    </location>
</feature>
<dbReference type="EMBL" id="QGKV02001495">
    <property type="protein sequence ID" value="KAF3534999.1"/>
    <property type="molecule type" value="Genomic_DNA"/>
</dbReference>
<dbReference type="Proteomes" id="UP000266723">
    <property type="component" value="Unassembled WGS sequence"/>
</dbReference>
<evidence type="ECO:0000313" key="3">
    <source>
        <dbReference type="EMBL" id="KAF3534999.1"/>
    </source>
</evidence>
<feature type="compositionally biased region" description="Low complexity" evidence="1">
    <location>
        <begin position="430"/>
        <end position="441"/>
    </location>
</feature>
<sequence>MMRTSAISELKPYKSMWMIKVKVLRLWKQYSAAGGETMEMVLIDSNGDRIHASVKKELVAQFEPALKQGYRKILLNFALTQSVGSYRTSKHAYKIGFLSTTRVRYCDDWTDNVPEFSPVKYREVLEGAMNPDYLVDVIGQVVEVSNVEVVAVNGKDTNKIALQLRDSVDDRLTVVLWGKFANDIDDAIQGSNGQSVIFVLRFGKIKVWKDEYSISNAYNVSDIFVNPTSAEAHAFIEMLPKDNMSLSIVEANPNRAISGVSDKDDFFVHTSRKNIAELFSTKQVERCILMSTVVSSDADMGWYKLHLVIVDETRLTTKLLLFDNHAVQLLRQPCTELAGPMLNDMLEETNVIPEALNSIIGKTFLFKLSIEKENLQYKHDTYKVMKIISSKELIEEFEQIVSPKASEDTMVPYMSAQSDAPEANLKLPGSSSPSSVSLDQSTPAKRLHGPVQNLQEAFDESSVSKKSSTMDKNTHTTDGGEIPQGDSGEFTQSTVNHIGRQGTYRAARSQRRRILIQTRLKKQMRGMGSAEDEERNIYSLQRDARANRRQILGNKRNFDDIPFSNTESADLLESSSTQILTRTSFCNGIVLTEVPISQVDVPVRINVAEKQPSLRNQEFFRGMILTDVPLREGYVPIHKGAKRQQVRQQTSNQVRLDVNTVAWSSTTRMKAGRIHSNIICSNTQHNVSNGQQTMNLSGEVVTQKEDLRQNNRETNSRSTIFNDITNVLGTSDRDGINQRPVQVGQKRKLSRRDSICVSPGVANANQNSRGTDLDCPVKKKSKGQEIMKPDTLLNVSKNNSVTISQPEKDPDFITWSSTLSSLRRHDTGLVIDCDPTQPLDKSFPPEVDGSCQTAPEVDTFTTVDESDEEDSGDEYWDCSSNDADDLNSDSDIDENVSLAQRQQRQLYINKVSECFSNSFGGNTQSNAITSVSGPPTRKEEVGTKRKAKLGRIW</sequence>
<comment type="caution">
    <text evidence="3">The sequence shown here is derived from an EMBL/GenBank/DDBJ whole genome shotgun (WGS) entry which is preliminary data.</text>
</comment>
<dbReference type="InterPro" id="IPR012340">
    <property type="entry name" value="NA-bd_OB-fold"/>
</dbReference>
<feature type="compositionally biased region" description="Polar residues" evidence="1">
    <location>
        <begin position="923"/>
        <end position="933"/>
    </location>
</feature>
<keyword evidence="4" id="KW-1185">Reference proteome</keyword>
<dbReference type="SUPFAM" id="SSF50249">
    <property type="entry name" value="Nucleic acid-binding proteins"/>
    <property type="match status" value="3"/>
</dbReference>
<dbReference type="PANTHER" id="PTHR47165:SF4">
    <property type="entry name" value="OS03G0429900 PROTEIN"/>
    <property type="match status" value="1"/>
</dbReference>
<feature type="region of interest" description="Disordered" evidence="1">
    <location>
        <begin position="923"/>
        <end position="945"/>
    </location>
</feature>
<evidence type="ECO:0000256" key="1">
    <source>
        <dbReference type="SAM" id="MobiDB-lite"/>
    </source>
</evidence>
<proteinExistence type="predicted"/>
<evidence type="ECO:0000313" key="4">
    <source>
        <dbReference type="Proteomes" id="UP000266723"/>
    </source>
</evidence>